<accession>A0ABW8RQW3</accession>
<keyword evidence="5" id="KW-1185">Reference proteome</keyword>
<dbReference type="InterPro" id="IPR004995">
    <property type="entry name" value="Spore_Ger"/>
</dbReference>
<dbReference type="Pfam" id="PF03323">
    <property type="entry name" value="GerA"/>
    <property type="match status" value="1"/>
</dbReference>
<comment type="caution">
    <text evidence="4">The sequence shown here is derived from an EMBL/GenBank/DDBJ whole genome shotgun (WGS) entry which is preliminary data.</text>
</comment>
<keyword evidence="3" id="KW-0472">Membrane</keyword>
<name>A0ABW8RQW3_9BACI</name>
<evidence type="ECO:0000313" key="4">
    <source>
        <dbReference type="EMBL" id="MFK9094927.1"/>
    </source>
</evidence>
<proteinExistence type="predicted"/>
<organism evidence="4 5">
    <name type="scientific">Bacillus salipaludis</name>
    <dbReference type="NCBI Taxonomy" id="2547811"/>
    <lineage>
        <taxon>Bacteria</taxon>
        <taxon>Bacillati</taxon>
        <taxon>Bacillota</taxon>
        <taxon>Bacilli</taxon>
        <taxon>Bacillales</taxon>
        <taxon>Bacillaceae</taxon>
        <taxon>Bacillus</taxon>
    </lineage>
</organism>
<keyword evidence="2" id="KW-1133">Transmembrane helix</keyword>
<sequence length="47" mass="5397">MKIVERGQTKIAIMYLADVANPEVLQELIDRINKLEIDCLLRNAKTI</sequence>
<evidence type="ECO:0000256" key="1">
    <source>
        <dbReference type="ARBA" id="ARBA00022692"/>
    </source>
</evidence>
<reference evidence="4 5" key="1">
    <citation type="submission" date="2024-11" db="EMBL/GenBank/DDBJ databases">
        <authorList>
            <person name="Lucas J.A."/>
        </authorList>
    </citation>
    <scope>NUCLEOTIDE SEQUENCE [LARGE SCALE GENOMIC DNA]</scope>
    <source>
        <strain evidence="4 5">Z 5.4</strain>
    </source>
</reference>
<evidence type="ECO:0000256" key="2">
    <source>
        <dbReference type="ARBA" id="ARBA00022989"/>
    </source>
</evidence>
<evidence type="ECO:0000313" key="5">
    <source>
        <dbReference type="Proteomes" id="UP001623041"/>
    </source>
</evidence>
<protein>
    <submittedName>
        <fullName evidence="4">Spore germination protein</fullName>
    </submittedName>
</protein>
<dbReference type="Proteomes" id="UP001623041">
    <property type="component" value="Unassembled WGS sequence"/>
</dbReference>
<keyword evidence="1" id="KW-0812">Transmembrane</keyword>
<dbReference type="EMBL" id="JBJHQH010000029">
    <property type="protein sequence ID" value="MFK9094927.1"/>
    <property type="molecule type" value="Genomic_DNA"/>
</dbReference>
<evidence type="ECO:0000256" key="3">
    <source>
        <dbReference type="ARBA" id="ARBA00023136"/>
    </source>
</evidence>
<gene>
    <name evidence="4" type="ORF">ACJEBI_26110</name>
</gene>
<dbReference type="RefSeq" id="WP_406583349.1">
    <property type="nucleotide sequence ID" value="NZ_JBJHQH010000029.1"/>
</dbReference>